<evidence type="ECO:0000256" key="8">
    <source>
        <dbReference type="ARBA" id="ARBA00022664"/>
    </source>
</evidence>
<dbReference type="OMA" id="SLDQHWA"/>
<evidence type="ECO:0000256" key="5">
    <source>
        <dbReference type="ARBA" id="ARBA00012483"/>
    </source>
</evidence>
<dbReference type="InterPro" id="IPR013915">
    <property type="entry name" value="Prp19_cc"/>
</dbReference>
<keyword evidence="9 18" id="KW-0808">Transferase</keyword>
<keyword evidence="22" id="KW-1185">Reference proteome</keyword>
<evidence type="ECO:0000256" key="7">
    <source>
        <dbReference type="ARBA" id="ARBA00022574"/>
    </source>
</evidence>
<dbReference type="OrthoDB" id="687049at2759"/>
<feature type="repeat" description="WD" evidence="17">
    <location>
        <begin position="293"/>
        <end position="334"/>
    </location>
</feature>
<evidence type="ECO:0000256" key="6">
    <source>
        <dbReference type="ARBA" id="ARBA00015618"/>
    </source>
</evidence>
<dbReference type="PANTHER" id="PTHR43995:SF1">
    <property type="entry name" value="PRE-MRNA-PROCESSING FACTOR 19"/>
    <property type="match status" value="1"/>
</dbReference>
<dbReference type="GO" id="GO:0005737">
    <property type="term" value="C:cytoplasm"/>
    <property type="evidence" value="ECO:0007669"/>
    <property type="project" value="TreeGrafter"/>
</dbReference>
<dbReference type="InterPro" id="IPR055340">
    <property type="entry name" value="RING-Ubox_PRP19"/>
</dbReference>
<evidence type="ECO:0000256" key="10">
    <source>
        <dbReference type="ARBA" id="ARBA00022728"/>
    </source>
</evidence>
<dbReference type="InterPro" id="IPR003613">
    <property type="entry name" value="Ubox_domain"/>
</dbReference>
<evidence type="ECO:0000256" key="2">
    <source>
        <dbReference type="ARBA" id="ARBA00004123"/>
    </source>
</evidence>
<keyword evidence="15 18" id="KW-0234">DNA repair</keyword>
<dbReference type="Pfam" id="PF00400">
    <property type="entry name" value="WD40"/>
    <property type="match status" value="5"/>
</dbReference>
<feature type="repeat" description="WD" evidence="17">
    <location>
        <begin position="466"/>
        <end position="499"/>
    </location>
</feature>
<dbReference type="FunFam" id="3.30.40.10:FF:000027">
    <property type="entry name" value="Pre-mRNA-processing factor 19, putative"/>
    <property type="match status" value="1"/>
</dbReference>
<dbReference type="InterPro" id="IPR038959">
    <property type="entry name" value="Prp19"/>
</dbReference>
<dbReference type="EC" id="2.3.2.27" evidence="5 18"/>
<evidence type="ECO:0000256" key="17">
    <source>
        <dbReference type="PROSITE-ProRule" id="PRU00221"/>
    </source>
</evidence>
<evidence type="ECO:0000256" key="16">
    <source>
        <dbReference type="ARBA" id="ARBA00023242"/>
    </source>
</evidence>
<dbReference type="GO" id="GO:0070534">
    <property type="term" value="P:protein K63-linked ubiquitination"/>
    <property type="evidence" value="ECO:0007669"/>
    <property type="project" value="UniProtKB-UniRule"/>
</dbReference>
<feature type="region of interest" description="Disordered" evidence="19">
    <location>
        <begin position="132"/>
        <end position="156"/>
    </location>
</feature>
<dbReference type="Proteomes" id="UP000076078">
    <property type="component" value="Unassembled WGS sequence"/>
</dbReference>
<keyword evidence="12 18" id="KW-0227">DNA damage</keyword>
<dbReference type="EMBL" id="LODT01000013">
    <property type="protein sequence ID" value="KYR00693.1"/>
    <property type="molecule type" value="Genomic_DNA"/>
</dbReference>
<accession>A0A152A358</accession>
<keyword evidence="13 18" id="KW-0833">Ubl conjugation pathway</keyword>
<dbReference type="GO" id="GO:0000974">
    <property type="term" value="C:Prp19 complex"/>
    <property type="evidence" value="ECO:0007669"/>
    <property type="project" value="UniProtKB-UniRule"/>
</dbReference>
<dbReference type="STRING" id="361077.A0A152A358"/>
<dbReference type="Gene3D" id="2.130.10.10">
    <property type="entry name" value="YVTN repeat-like/Quinoprotein amine dehydrogenase"/>
    <property type="match status" value="1"/>
</dbReference>
<gene>
    <name evidence="21" type="ORF">DLAC_02731</name>
</gene>
<comment type="similarity">
    <text evidence="4 18">Belongs to the WD repeat PRP19 family.</text>
</comment>
<feature type="repeat" description="WD" evidence="17">
    <location>
        <begin position="380"/>
        <end position="420"/>
    </location>
</feature>
<evidence type="ECO:0000256" key="13">
    <source>
        <dbReference type="ARBA" id="ARBA00022786"/>
    </source>
</evidence>
<dbReference type="PROSITE" id="PS00678">
    <property type="entry name" value="WD_REPEATS_1"/>
    <property type="match status" value="2"/>
</dbReference>
<comment type="subunit">
    <text evidence="18">Homotetramer.</text>
</comment>
<dbReference type="InParanoid" id="A0A152A358"/>
<dbReference type="FunCoup" id="A0A152A358">
    <property type="interactions" value="1117"/>
</dbReference>
<comment type="caution">
    <text evidence="21">The sequence shown here is derived from an EMBL/GenBank/DDBJ whole genome shotgun (WGS) entry which is preliminary data.</text>
</comment>
<keyword evidence="10 18" id="KW-0747">Spliceosome</keyword>
<evidence type="ECO:0000256" key="4">
    <source>
        <dbReference type="ARBA" id="ARBA00006388"/>
    </source>
</evidence>
<keyword evidence="8 18" id="KW-0507">mRNA processing</keyword>
<feature type="compositionally biased region" description="Low complexity" evidence="19">
    <location>
        <begin position="135"/>
        <end position="144"/>
    </location>
</feature>
<comment type="pathway">
    <text evidence="3 18">Protein modification; protein ubiquitination.</text>
</comment>
<dbReference type="SUPFAM" id="SSF50978">
    <property type="entry name" value="WD40 repeat-like"/>
    <property type="match status" value="1"/>
</dbReference>
<dbReference type="SUPFAM" id="SSF57850">
    <property type="entry name" value="RING/U-box"/>
    <property type="match status" value="1"/>
</dbReference>
<dbReference type="CDD" id="cd00200">
    <property type="entry name" value="WD40"/>
    <property type="match status" value="1"/>
</dbReference>
<comment type="subcellular location">
    <subcellularLocation>
        <location evidence="2 18">Nucleus</location>
    </subcellularLocation>
</comment>
<evidence type="ECO:0000256" key="9">
    <source>
        <dbReference type="ARBA" id="ARBA00022679"/>
    </source>
</evidence>
<feature type="repeat" description="WD" evidence="17">
    <location>
        <begin position="347"/>
        <end position="379"/>
    </location>
</feature>
<evidence type="ECO:0000256" key="12">
    <source>
        <dbReference type="ARBA" id="ARBA00022763"/>
    </source>
</evidence>
<evidence type="ECO:0000259" key="20">
    <source>
        <dbReference type="PROSITE" id="PS51698"/>
    </source>
</evidence>
<feature type="repeat" description="WD" evidence="17">
    <location>
        <begin position="247"/>
        <end position="289"/>
    </location>
</feature>
<keyword evidence="11" id="KW-0677">Repeat</keyword>
<keyword evidence="16 18" id="KW-0539">Nucleus</keyword>
<dbReference type="PROSITE" id="PS51698">
    <property type="entry name" value="U_BOX"/>
    <property type="match status" value="1"/>
</dbReference>
<protein>
    <recommendedName>
        <fullName evidence="6 18">Pre-mRNA-processing factor 19</fullName>
        <ecNumber evidence="5 18">2.3.2.27</ecNumber>
    </recommendedName>
</protein>
<evidence type="ECO:0000313" key="22">
    <source>
        <dbReference type="Proteomes" id="UP000076078"/>
    </source>
</evidence>
<name>A0A152A358_TIELA</name>
<dbReference type="InterPro" id="IPR001680">
    <property type="entry name" value="WD40_rpt"/>
</dbReference>
<sequence>MLCSISGVVPDEPVISVKSGYIYEKRLIDKYIETNGKEPVTGEPLNQSDLVSVKVGKSVKPRPANATSIPSMLQLFQNEWDSLMLETYTLKQQYENVRQELAHSIYQYDAACRVIARLIKERDQIKNEFMNIRHSNQQQQNQSSDVNMEDLEQSNGDSQLLPKEVQDNITATSETLIKKRKQRSKPANLPNVEEIKQYKPTLSITPHGSNNAITSVDCHQQLILTSGNDKSLQIYDLDSNKTTLTIANAHQKTINKAKFHPTKPNILYSCSQDKTVKLWNTTSQDTSKPEYIFNQHRDSVTGVSLHPTGDYLASCSLDKSWNFYDINNGQTLLQVKPSSSKLSSYESIEFAPDGLILALGTMDKKISIWEINSKTNAVVLEGHRSAVKGLAFSENGYYLAAADKSTVKLWDLRKCKEIQEIQMPANYQISSLQFDYSGNYLAVAGNDVNLYDIHGKTNPIHFIHALSNHTDIVTDVVWSKNTNYFATSSLDSTLKIWSK</sequence>
<dbReference type="AlphaFoldDB" id="A0A152A358"/>
<evidence type="ECO:0000256" key="15">
    <source>
        <dbReference type="ARBA" id="ARBA00023204"/>
    </source>
</evidence>
<evidence type="ECO:0000256" key="14">
    <source>
        <dbReference type="ARBA" id="ARBA00023187"/>
    </source>
</evidence>
<dbReference type="InterPro" id="IPR013083">
    <property type="entry name" value="Znf_RING/FYVE/PHD"/>
</dbReference>
<dbReference type="PANTHER" id="PTHR43995">
    <property type="entry name" value="PRE-MRNA-PROCESSING FACTOR 19"/>
    <property type="match status" value="1"/>
</dbReference>
<evidence type="ECO:0000256" key="19">
    <source>
        <dbReference type="SAM" id="MobiDB-lite"/>
    </source>
</evidence>
<evidence type="ECO:0000256" key="11">
    <source>
        <dbReference type="ARBA" id="ARBA00022737"/>
    </source>
</evidence>
<keyword evidence="7 17" id="KW-0853">WD repeat</keyword>
<dbReference type="GO" id="GO:0006281">
    <property type="term" value="P:DNA repair"/>
    <property type="evidence" value="ECO:0007669"/>
    <property type="project" value="UniProtKB-KW"/>
</dbReference>
<evidence type="ECO:0000313" key="21">
    <source>
        <dbReference type="EMBL" id="KYR00693.1"/>
    </source>
</evidence>
<organism evidence="21 22">
    <name type="scientific">Tieghemostelium lacteum</name>
    <name type="common">Slime mold</name>
    <name type="synonym">Dictyostelium lacteum</name>
    <dbReference type="NCBI Taxonomy" id="361077"/>
    <lineage>
        <taxon>Eukaryota</taxon>
        <taxon>Amoebozoa</taxon>
        <taxon>Evosea</taxon>
        <taxon>Eumycetozoa</taxon>
        <taxon>Dictyostelia</taxon>
        <taxon>Dictyosteliales</taxon>
        <taxon>Raperosteliaceae</taxon>
        <taxon>Tieghemostelium</taxon>
    </lineage>
</organism>
<dbReference type="SMART" id="SM00320">
    <property type="entry name" value="WD40"/>
    <property type="match status" value="7"/>
</dbReference>
<dbReference type="InterPro" id="IPR015943">
    <property type="entry name" value="WD40/YVTN_repeat-like_dom_sf"/>
</dbReference>
<comment type="catalytic activity">
    <reaction evidence="1 18">
        <text>S-ubiquitinyl-[E2 ubiquitin-conjugating enzyme]-L-cysteine + [acceptor protein]-L-lysine = [E2 ubiquitin-conjugating enzyme]-L-cysteine + N(6)-ubiquitinyl-[acceptor protein]-L-lysine.</text>
        <dbReference type="EC" id="2.3.2.27"/>
    </reaction>
</comment>
<dbReference type="Gene3D" id="3.30.40.10">
    <property type="entry name" value="Zinc/RING finger domain, C3HC4 (zinc finger)"/>
    <property type="match status" value="1"/>
</dbReference>
<dbReference type="GO" id="GO:0061630">
    <property type="term" value="F:ubiquitin protein ligase activity"/>
    <property type="evidence" value="ECO:0007669"/>
    <property type="project" value="UniProtKB-UniRule"/>
</dbReference>
<feature type="domain" description="U-box" evidence="20">
    <location>
        <begin position="1"/>
        <end position="70"/>
    </location>
</feature>
<dbReference type="SMART" id="SM00504">
    <property type="entry name" value="Ubox"/>
    <property type="match status" value="1"/>
</dbReference>
<evidence type="ECO:0000256" key="1">
    <source>
        <dbReference type="ARBA" id="ARBA00000900"/>
    </source>
</evidence>
<dbReference type="InterPro" id="IPR019775">
    <property type="entry name" value="WD40_repeat_CS"/>
</dbReference>
<proteinExistence type="inferred from homology"/>
<dbReference type="PROSITE" id="PS50082">
    <property type="entry name" value="WD_REPEATS_2"/>
    <property type="match status" value="5"/>
</dbReference>
<dbReference type="Pfam" id="PF08606">
    <property type="entry name" value="Prp19"/>
    <property type="match status" value="1"/>
</dbReference>
<dbReference type="UniPathway" id="UPA00143"/>
<evidence type="ECO:0000256" key="18">
    <source>
        <dbReference type="RuleBase" id="RU367101"/>
    </source>
</evidence>
<comment type="function">
    <text evidence="18">Ubiquitin-protein ligase which is mainly involved pre-mRNA splicing and DNA repair. Required for pre-mRNA splicing as component of the spliceosome.</text>
</comment>
<evidence type="ECO:0000256" key="3">
    <source>
        <dbReference type="ARBA" id="ARBA00004906"/>
    </source>
</evidence>
<reference evidence="21 22" key="1">
    <citation type="submission" date="2015-12" db="EMBL/GenBank/DDBJ databases">
        <title>Dictyostelia acquired genes for synthesis and detection of signals that induce cell-type specialization by lateral gene transfer from prokaryotes.</title>
        <authorList>
            <person name="Gloeckner G."/>
            <person name="Schaap P."/>
        </authorList>
    </citation>
    <scope>NUCLEOTIDE SEQUENCE [LARGE SCALE GENOMIC DNA]</scope>
    <source>
        <strain evidence="21 22">TK</strain>
    </source>
</reference>
<dbReference type="PROSITE" id="PS50294">
    <property type="entry name" value="WD_REPEATS_REGION"/>
    <property type="match status" value="4"/>
</dbReference>
<dbReference type="CDD" id="cd16656">
    <property type="entry name" value="RING-Ubox_PRP19"/>
    <property type="match status" value="1"/>
</dbReference>
<dbReference type="GO" id="GO:0071006">
    <property type="term" value="C:U2-type catalytic step 1 spliceosome"/>
    <property type="evidence" value="ECO:0007669"/>
    <property type="project" value="TreeGrafter"/>
</dbReference>
<dbReference type="GO" id="GO:0000398">
    <property type="term" value="P:mRNA splicing, via spliceosome"/>
    <property type="evidence" value="ECO:0007669"/>
    <property type="project" value="InterPro"/>
</dbReference>
<dbReference type="InterPro" id="IPR036322">
    <property type="entry name" value="WD40_repeat_dom_sf"/>
</dbReference>
<keyword evidence="14 18" id="KW-0508">mRNA splicing</keyword>